<dbReference type="SUPFAM" id="SSF52058">
    <property type="entry name" value="L domain-like"/>
    <property type="match status" value="1"/>
</dbReference>
<dbReference type="Pfam" id="PF00560">
    <property type="entry name" value="LRR_1"/>
    <property type="match status" value="1"/>
</dbReference>
<dbReference type="InterPro" id="IPR001611">
    <property type="entry name" value="Leu-rich_rpt"/>
</dbReference>
<dbReference type="InterPro" id="IPR032675">
    <property type="entry name" value="LRR_dom_sf"/>
</dbReference>
<proteinExistence type="predicted"/>
<sequence>MLKIVYLDFNNFEEIPYLSGSRYEVKELSMQRNGLKGLVPTYVFNMSSLTSLVLHGNSLNGSVPDNICRHLSSVEELHLVCKRSWVWNLQSSFPLFFVGSICKCRIHQTNL</sequence>
<keyword evidence="2" id="KW-1185">Reference proteome</keyword>
<evidence type="ECO:0000313" key="1">
    <source>
        <dbReference type="EMBL" id="PQQ19622.1"/>
    </source>
</evidence>
<dbReference type="Proteomes" id="UP000250321">
    <property type="component" value="Unassembled WGS sequence"/>
</dbReference>
<keyword evidence="1" id="KW-0808">Transferase</keyword>
<protein>
    <submittedName>
        <fullName evidence="1">LRR receptor-like serine/threonine-protein kinase RCH1</fullName>
    </submittedName>
</protein>
<dbReference type="GO" id="GO:0016301">
    <property type="term" value="F:kinase activity"/>
    <property type="evidence" value="ECO:0007669"/>
    <property type="project" value="UniProtKB-KW"/>
</dbReference>
<dbReference type="EMBL" id="PJQY01000060">
    <property type="protein sequence ID" value="PQQ19622.1"/>
    <property type="molecule type" value="Genomic_DNA"/>
</dbReference>
<accession>A0A314ZDE4</accession>
<name>A0A314ZDE4_PRUYE</name>
<dbReference type="OrthoDB" id="687555at2759"/>
<evidence type="ECO:0000313" key="2">
    <source>
        <dbReference type="Proteomes" id="UP000250321"/>
    </source>
</evidence>
<comment type="caution">
    <text evidence="1">The sequence shown here is derived from an EMBL/GenBank/DDBJ whole genome shotgun (WGS) entry which is preliminary data.</text>
</comment>
<reference evidence="1 2" key="1">
    <citation type="submission" date="2018-02" db="EMBL/GenBank/DDBJ databases">
        <title>Draft genome of wild Prunus yedoensis var. nudiflora.</title>
        <authorList>
            <person name="Baek S."/>
            <person name="Kim J.-H."/>
            <person name="Choi K."/>
            <person name="Kim G.-B."/>
            <person name="Cho A."/>
            <person name="Jang H."/>
            <person name="Shin C.-H."/>
            <person name="Yu H.-J."/>
            <person name="Mun J.-H."/>
        </authorList>
    </citation>
    <scope>NUCLEOTIDE SEQUENCE [LARGE SCALE GENOMIC DNA]</scope>
    <source>
        <strain evidence="2">cv. Jeju island</strain>
        <tissue evidence="1">Leaf</tissue>
    </source>
</reference>
<organism evidence="1 2">
    <name type="scientific">Prunus yedoensis var. nudiflora</name>
    <dbReference type="NCBI Taxonomy" id="2094558"/>
    <lineage>
        <taxon>Eukaryota</taxon>
        <taxon>Viridiplantae</taxon>
        <taxon>Streptophyta</taxon>
        <taxon>Embryophyta</taxon>
        <taxon>Tracheophyta</taxon>
        <taxon>Spermatophyta</taxon>
        <taxon>Magnoliopsida</taxon>
        <taxon>eudicotyledons</taxon>
        <taxon>Gunneridae</taxon>
        <taxon>Pentapetalae</taxon>
        <taxon>rosids</taxon>
        <taxon>fabids</taxon>
        <taxon>Rosales</taxon>
        <taxon>Rosaceae</taxon>
        <taxon>Amygdaloideae</taxon>
        <taxon>Amygdaleae</taxon>
        <taxon>Prunus</taxon>
    </lineage>
</organism>
<dbReference type="Gene3D" id="3.80.10.10">
    <property type="entry name" value="Ribonuclease Inhibitor"/>
    <property type="match status" value="1"/>
</dbReference>
<gene>
    <name evidence="1" type="ORF">Pyn_22553</name>
</gene>
<dbReference type="STRING" id="2094558.A0A314ZDE4"/>
<keyword evidence="1" id="KW-0418">Kinase</keyword>
<keyword evidence="1" id="KW-0675">Receptor</keyword>
<dbReference type="AlphaFoldDB" id="A0A314ZDE4"/>